<proteinExistence type="predicted"/>
<keyword evidence="2" id="KW-0472">Membrane</keyword>
<name>Q4A303_EHV8U</name>
<evidence type="ECO:0000256" key="1">
    <source>
        <dbReference type="SAM" id="MobiDB-lite"/>
    </source>
</evidence>
<dbReference type="EMBL" id="AJ890364">
    <property type="protein sequence ID" value="CAI65553.1"/>
    <property type="molecule type" value="Genomic_DNA"/>
</dbReference>
<evidence type="ECO:0000313" key="4">
    <source>
        <dbReference type="Proteomes" id="UP000000863"/>
    </source>
</evidence>
<feature type="region of interest" description="Disordered" evidence="1">
    <location>
        <begin position="58"/>
        <end position="105"/>
    </location>
</feature>
<organism evidence="3 4">
    <name type="scientific">Emiliania huxleyi virus 86 (isolate United Kingdom/English Channel/1999)</name>
    <name type="common">EhV-86</name>
    <dbReference type="NCBI Taxonomy" id="654925"/>
    <lineage>
        <taxon>Viruses</taxon>
        <taxon>Varidnaviria</taxon>
        <taxon>Bamfordvirae</taxon>
        <taxon>Nucleocytoviricota</taxon>
        <taxon>Megaviricetes</taxon>
        <taxon>Algavirales</taxon>
        <taxon>Phycodnaviridae</taxon>
        <taxon>Coccolithovirus</taxon>
        <taxon>Coccolithovirus huxleyi</taxon>
        <taxon>Emiliania huxleyi virus 86</taxon>
    </lineage>
</organism>
<feature type="transmembrane region" description="Helical" evidence="2">
    <location>
        <begin position="12"/>
        <end position="30"/>
    </location>
</feature>
<dbReference type="KEGG" id="vg:3654952"/>
<dbReference type="InterPro" id="IPR011024">
    <property type="entry name" value="G_crystallin-like"/>
</dbReference>
<dbReference type="Gene3D" id="2.60.20.10">
    <property type="entry name" value="Crystallins"/>
    <property type="match status" value="1"/>
</dbReference>
<dbReference type="SUPFAM" id="SSF49695">
    <property type="entry name" value="gamma-Crystallin-like"/>
    <property type="match status" value="1"/>
</dbReference>
<accession>Q4A303</accession>
<keyword evidence="2" id="KW-1133">Transmembrane helix</keyword>
<keyword evidence="2" id="KW-0812">Transmembrane</keyword>
<evidence type="ECO:0000256" key="2">
    <source>
        <dbReference type="SAM" id="Phobius"/>
    </source>
</evidence>
<dbReference type="CDD" id="cd00257">
    <property type="entry name" value="beta-trefoil_FSCN-like"/>
    <property type="match status" value="1"/>
</dbReference>
<evidence type="ECO:0000313" key="3">
    <source>
        <dbReference type="EMBL" id="CAI65553.1"/>
    </source>
</evidence>
<protein>
    <submittedName>
        <fullName evidence="3">Putative membrane protein</fullName>
    </submittedName>
</protein>
<keyword evidence="4" id="KW-1185">Reference proteome</keyword>
<reference evidence="3 4" key="1">
    <citation type="journal article" date="2005" name="Science">
        <title>Complete genome sequence and lytic phase transcription profile of a Coccolithovirus.</title>
        <authorList>
            <person name="Wilson W.H."/>
            <person name="Schroeder D.C."/>
            <person name="Allen M.J."/>
            <person name="Holden M.T.G."/>
            <person name="Parkhill J."/>
            <person name="Barrell B.G."/>
            <person name="Churcher C."/>
            <person name="Hamlin N."/>
            <person name="Mungall K."/>
            <person name="Norbertczak H."/>
            <person name="Quail M.A."/>
            <person name="Price C."/>
            <person name="Rabbinowitsch E."/>
            <person name="Walker D."/>
            <person name="Craigon M."/>
            <person name="Roy D."/>
            <person name="Ghazal P."/>
        </authorList>
    </citation>
    <scope>NUCLEOTIDE SEQUENCE [LARGE SCALE GENOMIC DNA]</scope>
    <source>
        <strain evidence="4">Isolate United Kingdom/English Channel/1999</strain>
    </source>
</reference>
<dbReference type="GeneID" id="3654952"/>
<gene>
    <name evidence="3" type="ORF">EhV131</name>
</gene>
<dbReference type="RefSeq" id="YP_293884.1">
    <property type="nucleotide sequence ID" value="NC_007346.1"/>
</dbReference>
<sequence>MGKKTSKPKIDSAYYFIGAIVVAILGYYYYINYYQNGINLEVYGYVLINASENITSPTMPSLPNPPSPTTQPIDPLPVPEPAPMPDPPTPSPPPGPGPPPSVPHVEVFPTMPVIPPFTPPSEVTQANAPLPPAPKVLPKPCSQHKCASHRKLHPQASSKNGTNDADCCVDIMCDEYTKCPIDHLRKLNPERIAGTTTPQCCVKMNVSSGWYIIPHKYYDDRTINLFHNTRSSDECSKKCQSKGNYAFSWNMKNNTCYCKNDIKQPKKSTGQGDVWVSGRYGNGVKLCEHRSMKGKCQTFTAPGKYNVHHPKIAGNPRECETTPLAGRTVALYSDHWKRFVKIDGRRVIMSPTINVPSVPAWWHSEKFELVSAQDGQFALYNHKYKNYLRMPGRNKDMDGSDRQNKHSSIPHNQMGWERFQFIHKGDGQYAIKCPYSVGGPSYMRAGGHHVNGVPHSGPWEQFRLIDVHCRVGFNDSFSSALVYPGYAVGLYEHNKFDGKKLWIDPGQHNELGDHGDRASSIIVRRDTW</sequence>
<dbReference type="Proteomes" id="UP000000863">
    <property type="component" value="Segment"/>
</dbReference>
<organismHost>
    <name type="scientific">Emiliania huxleyi</name>
    <name type="common">Coccolithophore</name>
    <name type="synonym">Pontosphaera huxleyi</name>
    <dbReference type="NCBI Taxonomy" id="2903"/>
</organismHost>
<feature type="compositionally biased region" description="Pro residues" evidence="1">
    <location>
        <begin position="60"/>
        <end position="102"/>
    </location>
</feature>